<sequence>MVKESSPMVGGDGPNSYAQNSSYQKEGADAAKELVCEGIKKNLDFENPNFDKLTTFTVADLGCSTGPNTFFAVKYIIEAVNHKYHTQLQNPPPLEFQVLFNDQTDNDFNTLFKSLSSYQNYFAAGVPGSFYSRLFPKSSIHFVNTFYALHWISKIPREILEDPALNKESICCSGLVKEAAEAYLNQFKNDIDSFLNARAEEVVGGGLMAMIIGGRRNGILMFQTPAGLLYQFLGDSLRDMAKLKVISEEKVDNFNLPLYYSSPKELEEIIKGNGHFSIENLHISDRQVKYDPETSVKFSVGTRSVFQGLLKEHFGVGENILDQIFHNLAKKIADNLSSFHELNHNNTELFILLRRNIS</sequence>
<dbReference type="GO" id="GO:0032259">
    <property type="term" value="P:methylation"/>
    <property type="evidence" value="ECO:0007669"/>
    <property type="project" value="UniProtKB-KW"/>
</dbReference>
<evidence type="ECO:0000313" key="6">
    <source>
        <dbReference type="EMBL" id="KDP44639.1"/>
    </source>
</evidence>
<evidence type="ECO:0000256" key="1">
    <source>
        <dbReference type="ARBA" id="ARBA00022603"/>
    </source>
</evidence>
<gene>
    <name evidence="6" type="ORF">JCGZ_22258</name>
</gene>
<proteinExistence type="predicted"/>
<keyword evidence="3" id="KW-0479">Metal-binding</keyword>
<keyword evidence="7" id="KW-1185">Reference proteome</keyword>
<dbReference type="GO" id="GO:0046872">
    <property type="term" value="F:metal ion binding"/>
    <property type="evidence" value="ECO:0007669"/>
    <property type="project" value="UniProtKB-KW"/>
</dbReference>
<dbReference type="EMBL" id="KK914246">
    <property type="protein sequence ID" value="KDP44639.1"/>
    <property type="molecule type" value="Genomic_DNA"/>
</dbReference>
<dbReference type="OrthoDB" id="1523883at2759"/>
<protein>
    <submittedName>
        <fullName evidence="6">Uncharacterized protein</fullName>
    </submittedName>
</protein>
<dbReference type="AlphaFoldDB" id="A0A067LK12"/>
<dbReference type="Gene3D" id="3.40.50.150">
    <property type="entry name" value="Vaccinia Virus protein VP39"/>
    <property type="match status" value="1"/>
</dbReference>
<dbReference type="Gene3D" id="1.10.1200.270">
    <property type="entry name" value="Methyltransferase, alpha-helical capping domain"/>
    <property type="match status" value="1"/>
</dbReference>
<feature type="region of interest" description="Disordered" evidence="5">
    <location>
        <begin position="1"/>
        <end position="23"/>
    </location>
</feature>
<keyword evidence="1" id="KW-0489">Methyltransferase</keyword>
<name>A0A067LK12_JATCU</name>
<dbReference type="InterPro" id="IPR042086">
    <property type="entry name" value="MeTrfase_capping"/>
</dbReference>
<evidence type="ECO:0000313" key="7">
    <source>
        <dbReference type="Proteomes" id="UP000027138"/>
    </source>
</evidence>
<organism evidence="6 7">
    <name type="scientific">Jatropha curcas</name>
    <name type="common">Barbados nut</name>
    <dbReference type="NCBI Taxonomy" id="180498"/>
    <lineage>
        <taxon>Eukaryota</taxon>
        <taxon>Viridiplantae</taxon>
        <taxon>Streptophyta</taxon>
        <taxon>Embryophyta</taxon>
        <taxon>Tracheophyta</taxon>
        <taxon>Spermatophyta</taxon>
        <taxon>Magnoliopsida</taxon>
        <taxon>eudicotyledons</taxon>
        <taxon>Gunneridae</taxon>
        <taxon>Pentapetalae</taxon>
        <taxon>rosids</taxon>
        <taxon>fabids</taxon>
        <taxon>Malpighiales</taxon>
        <taxon>Euphorbiaceae</taxon>
        <taxon>Crotonoideae</taxon>
        <taxon>Jatropheae</taxon>
        <taxon>Jatropha</taxon>
    </lineage>
</organism>
<dbReference type="InterPro" id="IPR029063">
    <property type="entry name" value="SAM-dependent_MTases_sf"/>
</dbReference>
<dbReference type="Proteomes" id="UP000027138">
    <property type="component" value="Unassembled WGS sequence"/>
</dbReference>
<keyword evidence="4" id="KW-0460">Magnesium</keyword>
<accession>A0A067LK12</accession>
<dbReference type="PANTHER" id="PTHR31009">
    <property type="entry name" value="S-ADENOSYL-L-METHIONINE:CARBOXYL METHYLTRANSFERASE FAMILY PROTEIN"/>
    <property type="match status" value="1"/>
</dbReference>
<dbReference type="Pfam" id="PF03492">
    <property type="entry name" value="Methyltransf_7"/>
    <property type="match status" value="1"/>
</dbReference>
<evidence type="ECO:0000256" key="3">
    <source>
        <dbReference type="ARBA" id="ARBA00022723"/>
    </source>
</evidence>
<evidence type="ECO:0000256" key="2">
    <source>
        <dbReference type="ARBA" id="ARBA00022679"/>
    </source>
</evidence>
<reference evidence="6 7" key="1">
    <citation type="journal article" date="2014" name="PLoS ONE">
        <title>Global Analysis of Gene Expression Profiles in Physic Nut (Jatropha curcas L.) Seedlings Exposed to Salt Stress.</title>
        <authorList>
            <person name="Zhang L."/>
            <person name="Zhang C."/>
            <person name="Wu P."/>
            <person name="Chen Y."/>
            <person name="Li M."/>
            <person name="Jiang H."/>
            <person name="Wu G."/>
        </authorList>
    </citation>
    <scope>NUCLEOTIDE SEQUENCE [LARGE SCALE GENOMIC DNA]</scope>
    <source>
        <strain evidence="7">cv. GZQX0401</strain>
        <tissue evidence="6">Young leaves</tissue>
    </source>
</reference>
<evidence type="ECO:0000256" key="4">
    <source>
        <dbReference type="ARBA" id="ARBA00022842"/>
    </source>
</evidence>
<dbReference type="InterPro" id="IPR005299">
    <property type="entry name" value="MeTrfase_7"/>
</dbReference>
<evidence type="ECO:0000256" key="5">
    <source>
        <dbReference type="SAM" id="MobiDB-lite"/>
    </source>
</evidence>
<dbReference type="GO" id="GO:0008168">
    <property type="term" value="F:methyltransferase activity"/>
    <property type="evidence" value="ECO:0007669"/>
    <property type="project" value="UniProtKB-KW"/>
</dbReference>
<keyword evidence="2" id="KW-0808">Transferase</keyword>
<dbReference type="SUPFAM" id="SSF53335">
    <property type="entry name" value="S-adenosyl-L-methionine-dependent methyltransferases"/>
    <property type="match status" value="1"/>
</dbReference>